<evidence type="ECO:0000313" key="4">
    <source>
        <dbReference type="Proteomes" id="UP000006671"/>
    </source>
</evidence>
<sequence length="585" mass="67012">MFHQVDPSSSSPPDNSEGNDKQQEHQQMNQLTFSGDCHPIACIRCRKLHKKCDKKLSGCSKCLAVGSECVYNTPQKRGKGSELYSLKSKDKPKSSSSSDDTIKKKTSDDQSSTDITMTNNANGSAGIFTTKPSPITPMRVIELYFTFICGIHPLIERAKLVHFVNNYLHCFERGEDVELLHNDGWIKSKGELRCIYAFYLGILTLSSQLLGELDYVDYILRRAECEIAALSVDHITQFYWGASCHLMFMTCVAEGNQIKASYYHTLINFYLDNEKTLRNRFYASLVHHKTLVSARFMKELNNMENLLDNMYQLFFYSVNRKLDEFLLPGTWDYMRNTKITPQNYVLFKQVSHFIFKALMKHKSEAMKALTDCHSDGYFKHQRLFTTILSEGYAFLFLKQIQEVSYSMMEESALRITLLTENELFPYCLFAVLSPVVEACAFHLNVCKMVEKGLKPRKASILTSSGQTITFDSFSILEKDFRAISLMSKRYRRVQNMHKDLIDEMTQVLNRNISPLSLLKDNLSIISSSGTPNDDIPLQNDEVLMSILKQLTQEEEMTPSSSLNEVTEEALTPWDEIFAEVISDVR</sequence>
<reference evidence="3 4" key="1">
    <citation type="journal article" date="2010" name="Cell">
        <title>The genome of Naegleria gruberi illuminates early eukaryotic versatility.</title>
        <authorList>
            <person name="Fritz-Laylin L.K."/>
            <person name="Prochnik S.E."/>
            <person name="Ginger M.L."/>
            <person name="Dacks J.B."/>
            <person name="Carpenter M.L."/>
            <person name="Field M.C."/>
            <person name="Kuo A."/>
            <person name="Paredez A."/>
            <person name="Chapman J."/>
            <person name="Pham J."/>
            <person name="Shu S."/>
            <person name="Neupane R."/>
            <person name="Cipriano M."/>
            <person name="Mancuso J."/>
            <person name="Tu H."/>
            <person name="Salamov A."/>
            <person name="Lindquist E."/>
            <person name="Shapiro H."/>
            <person name="Lucas S."/>
            <person name="Grigoriev I.V."/>
            <person name="Cande W.Z."/>
            <person name="Fulton C."/>
            <person name="Rokhsar D.S."/>
            <person name="Dawson S.C."/>
        </authorList>
    </citation>
    <scope>NUCLEOTIDE SEQUENCE [LARGE SCALE GENOMIC DNA]</scope>
    <source>
        <strain evidence="3 4">NEG-M</strain>
    </source>
</reference>
<proteinExistence type="predicted"/>
<dbReference type="InterPro" id="IPR036864">
    <property type="entry name" value="Zn2-C6_fun-type_DNA-bd_sf"/>
</dbReference>
<dbReference type="PROSITE" id="PS00463">
    <property type="entry name" value="ZN2_CY6_FUNGAL_1"/>
    <property type="match status" value="1"/>
</dbReference>
<dbReference type="GO" id="GO:0000981">
    <property type="term" value="F:DNA-binding transcription factor activity, RNA polymerase II-specific"/>
    <property type="evidence" value="ECO:0007669"/>
    <property type="project" value="InterPro"/>
</dbReference>
<accession>D2VW32</accession>
<keyword evidence="4" id="KW-1185">Reference proteome</keyword>
<dbReference type="EMBL" id="GG738903">
    <property type="protein sequence ID" value="EFC39009.1"/>
    <property type="molecule type" value="Genomic_DNA"/>
</dbReference>
<dbReference type="OrthoDB" id="4456959at2759"/>
<dbReference type="GO" id="GO:0008270">
    <property type="term" value="F:zinc ion binding"/>
    <property type="evidence" value="ECO:0007669"/>
    <property type="project" value="InterPro"/>
</dbReference>
<name>D2VW32_NAEGR</name>
<dbReference type="Proteomes" id="UP000006671">
    <property type="component" value="Unassembled WGS sequence"/>
</dbReference>
<feature type="domain" description="Zn(2)-C6 fungal-type" evidence="2">
    <location>
        <begin position="41"/>
        <end position="71"/>
    </location>
</feature>
<gene>
    <name evidence="3" type="ORF">NAEGRDRAFT_73231</name>
</gene>
<dbReference type="InterPro" id="IPR001138">
    <property type="entry name" value="Zn2Cys6_DnaBD"/>
</dbReference>
<feature type="region of interest" description="Disordered" evidence="1">
    <location>
        <begin position="75"/>
        <end position="118"/>
    </location>
</feature>
<dbReference type="VEuPathDB" id="AmoebaDB:NAEGRDRAFT_73231"/>
<dbReference type="CDD" id="cd00067">
    <property type="entry name" value="GAL4"/>
    <property type="match status" value="1"/>
</dbReference>
<evidence type="ECO:0000256" key="1">
    <source>
        <dbReference type="SAM" id="MobiDB-lite"/>
    </source>
</evidence>
<evidence type="ECO:0000313" key="3">
    <source>
        <dbReference type="EMBL" id="EFC39009.1"/>
    </source>
</evidence>
<feature type="region of interest" description="Disordered" evidence="1">
    <location>
        <begin position="1"/>
        <end position="26"/>
    </location>
</feature>
<organism evidence="4">
    <name type="scientific">Naegleria gruberi</name>
    <name type="common">Amoeba</name>
    <dbReference type="NCBI Taxonomy" id="5762"/>
    <lineage>
        <taxon>Eukaryota</taxon>
        <taxon>Discoba</taxon>
        <taxon>Heterolobosea</taxon>
        <taxon>Tetramitia</taxon>
        <taxon>Eutetramitia</taxon>
        <taxon>Vahlkampfiidae</taxon>
        <taxon>Naegleria</taxon>
    </lineage>
</organism>
<dbReference type="AlphaFoldDB" id="D2VW32"/>
<dbReference type="GeneID" id="8853970"/>
<dbReference type="KEGG" id="ngr:NAEGRDRAFT_73231"/>
<dbReference type="InParanoid" id="D2VW32"/>
<dbReference type="RefSeq" id="XP_002671753.1">
    <property type="nucleotide sequence ID" value="XM_002671707.1"/>
</dbReference>
<dbReference type="SMART" id="SM00066">
    <property type="entry name" value="GAL4"/>
    <property type="match status" value="1"/>
</dbReference>
<dbReference type="Gene3D" id="4.10.240.10">
    <property type="entry name" value="Zn(2)-C6 fungal-type DNA-binding domain"/>
    <property type="match status" value="1"/>
</dbReference>
<protein>
    <submittedName>
        <fullName evidence="3">Predicted protein</fullName>
    </submittedName>
</protein>
<dbReference type="Pfam" id="PF00172">
    <property type="entry name" value="Zn_clus"/>
    <property type="match status" value="1"/>
</dbReference>
<dbReference type="PROSITE" id="PS50048">
    <property type="entry name" value="ZN2_CY6_FUNGAL_2"/>
    <property type="match status" value="1"/>
</dbReference>
<evidence type="ECO:0000259" key="2">
    <source>
        <dbReference type="PROSITE" id="PS50048"/>
    </source>
</evidence>
<dbReference type="SUPFAM" id="SSF57701">
    <property type="entry name" value="Zn2/Cys6 DNA-binding domain"/>
    <property type="match status" value="1"/>
</dbReference>